<dbReference type="GO" id="GO:0045053">
    <property type="term" value="P:protein retention in Golgi apparatus"/>
    <property type="evidence" value="ECO:0007669"/>
    <property type="project" value="TreeGrafter"/>
</dbReference>
<dbReference type="EMBL" id="JAOPGA020001124">
    <property type="protein sequence ID" value="KAL0485254.1"/>
    <property type="molecule type" value="Genomic_DNA"/>
</dbReference>
<protein>
    <submittedName>
        <fullName evidence="2">Uncharacterized protein</fullName>
    </submittedName>
</protein>
<dbReference type="PANTHER" id="PTHR16166">
    <property type="entry name" value="VACUOLAR PROTEIN SORTING-ASSOCIATED PROTEIN VPS13"/>
    <property type="match status" value="1"/>
</dbReference>
<gene>
    <name evidence="2" type="ORF">AKO1_011691</name>
</gene>
<organism evidence="2 3">
    <name type="scientific">Acrasis kona</name>
    <dbReference type="NCBI Taxonomy" id="1008807"/>
    <lineage>
        <taxon>Eukaryota</taxon>
        <taxon>Discoba</taxon>
        <taxon>Heterolobosea</taxon>
        <taxon>Tetramitia</taxon>
        <taxon>Eutetramitia</taxon>
        <taxon>Acrasidae</taxon>
        <taxon>Acrasis</taxon>
    </lineage>
</organism>
<dbReference type="Proteomes" id="UP001431209">
    <property type="component" value="Unassembled WGS sequence"/>
</dbReference>
<evidence type="ECO:0000313" key="3">
    <source>
        <dbReference type="Proteomes" id="UP001431209"/>
    </source>
</evidence>
<dbReference type="GO" id="GO:0006623">
    <property type="term" value="P:protein targeting to vacuole"/>
    <property type="evidence" value="ECO:0007669"/>
    <property type="project" value="TreeGrafter"/>
</dbReference>
<comment type="similarity">
    <text evidence="1">Belongs to the VPS13 family.</text>
</comment>
<sequence>MNFETNMPNTYSVHMNPTHSTFKSFRLHNLRVAYMNVTWQGTTRVLHLTYTLPTNNNHHHDKESSSSHHHVLTQEDQAIKERLDSSKFHTSLLLDVHSLGISFIDNVHLVRSFGLEQEAYLPKELLYMYAQDFKIKMDQSHQSTFTDVVVKYLQIDNADENAPFPVLLSSNSKSIRENEPMIRFSMCQSNIHNQLNTSAEVIDHSSSLEAPNGSVLNGGSVAPSVTSIAASNATVLSSSTSSASLTEQLVEQRHLETDKSMQVVPYMYLKVNPSYLRFDFKFVENVYVVVNDLMNLNKQYKTLIQPMAESSSSLVTNQHMSDANAKLIQQDNERKLDDVLSAPLDKTTNNNATASVQPDQVMVNTTATTTAMGNVSKVITKTYYDHLDIGDVAIKLTFLFDRSELFAQKKTYQAFEGLGMTLANVDDAPLRMSGFKVEQEMLTADDLKSRLQHHYKRQGIIAAAKVVGSLSVLGNPVDTFHHIKRKVTSRRTNHNRHAENDEYLFKTVMVGAFKAASNSIGRGISYLTIDKNYIKYREDALASNPQEVIKEQQEMIQQQVIVQRDDMFFYDANKEANHQVVVETKNVGLFNNIRDYTSRTLESLTNQFSGAHHHQKEDHLRRVRYPRTYKENGAIVLYDKEGALVQHMLFAANNTITTRRELKYSMNRSHQERCVEYALADVGTSLILLTNFSLVGISLSTESQKWRIQLQDVIDVELLPNHVIAVSFKEDGSTLIRSLLTGDDIGRMTLLWNALIKCLKARQHVVVK</sequence>
<evidence type="ECO:0000256" key="1">
    <source>
        <dbReference type="ARBA" id="ARBA00006545"/>
    </source>
</evidence>
<dbReference type="AlphaFoldDB" id="A0AAW2Z7E4"/>
<evidence type="ECO:0000313" key="2">
    <source>
        <dbReference type="EMBL" id="KAL0485254.1"/>
    </source>
</evidence>
<reference evidence="2 3" key="1">
    <citation type="submission" date="2024-03" db="EMBL/GenBank/DDBJ databases">
        <title>The Acrasis kona genome and developmental transcriptomes reveal deep origins of eukaryotic multicellular pathways.</title>
        <authorList>
            <person name="Sheikh S."/>
            <person name="Fu C.-J."/>
            <person name="Brown M.W."/>
            <person name="Baldauf S.L."/>
        </authorList>
    </citation>
    <scope>NUCLEOTIDE SEQUENCE [LARGE SCALE GENOMIC DNA]</scope>
    <source>
        <strain evidence="2 3">ATCC MYA-3509</strain>
    </source>
</reference>
<proteinExistence type="inferred from homology"/>
<comment type="caution">
    <text evidence="2">The sequence shown here is derived from an EMBL/GenBank/DDBJ whole genome shotgun (WGS) entry which is preliminary data.</text>
</comment>
<name>A0AAW2Z7E4_9EUKA</name>
<keyword evidence="3" id="KW-1185">Reference proteome</keyword>
<dbReference type="InterPro" id="IPR026847">
    <property type="entry name" value="VPS13"/>
</dbReference>
<dbReference type="PANTHER" id="PTHR16166:SF93">
    <property type="entry name" value="INTERMEMBRANE LIPID TRANSFER PROTEIN VPS13"/>
    <property type="match status" value="1"/>
</dbReference>
<accession>A0AAW2Z7E4</accession>